<name>A0A9P0NDC6_9DIPT</name>
<feature type="transmembrane region" description="Helical" evidence="2">
    <location>
        <begin position="7"/>
        <end position="25"/>
    </location>
</feature>
<reference evidence="3" key="1">
    <citation type="submission" date="2022-01" db="EMBL/GenBank/DDBJ databases">
        <authorList>
            <person name="King R."/>
        </authorList>
    </citation>
    <scope>NUCLEOTIDE SEQUENCE</scope>
</reference>
<evidence type="ECO:0000256" key="1">
    <source>
        <dbReference type="SAM" id="MobiDB-lite"/>
    </source>
</evidence>
<evidence type="ECO:0000256" key="2">
    <source>
        <dbReference type="SAM" id="Phobius"/>
    </source>
</evidence>
<keyword evidence="4" id="KW-1185">Reference proteome</keyword>
<keyword evidence="2" id="KW-0472">Membrane</keyword>
<organism evidence="3 4">
    <name type="scientific">Chironomus riparius</name>
    <dbReference type="NCBI Taxonomy" id="315576"/>
    <lineage>
        <taxon>Eukaryota</taxon>
        <taxon>Metazoa</taxon>
        <taxon>Ecdysozoa</taxon>
        <taxon>Arthropoda</taxon>
        <taxon>Hexapoda</taxon>
        <taxon>Insecta</taxon>
        <taxon>Pterygota</taxon>
        <taxon>Neoptera</taxon>
        <taxon>Endopterygota</taxon>
        <taxon>Diptera</taxon>
        <taxon>Nematocera</taxon>
        <taxon>Chironomoidea</taxon>
        <taxon>Chironomidae</taxon>
        <taxon>Chironominae</taxon>
        <taxon>Chironomus</taxon>
    </lineage>
</organism>
<feature type="compositionally biased region" description="Polar residues" evidence="1">
    <location>
        <begin position="310"/>
        <end position="330"/>
    </location>
</feature>
<keyword evidence="2" id="KW-0812">Transmembrane</keyword>
<evidence type="ECO:0000313" key="4">
    <source>
        <dbReference type="Proteomes" id="UP001153620"/>
    </source>
</evidence>
<feature type="compositionally biased region" description="Low complexity" evidence="1">
    <location>
        <begin position="273"/>
        <end position="298"/>
    </location>
</feature>
<dbReference type="EMBL" id="OU895878">
    <property type="protein sequence ID" value="CAH1720609.1"/>
    <property type="molecule type" value="Genomic_DNA"/>
</dbReference>
<dbReference type="Proteomes" id="UP001153620">
    <property type="component" value="Chromosome 2"/>
</dbReference>
<feature type="compositionally biased region" description="Polar residues" evidence="1">
    <location>
        <begin position="206"/>
        <end position="253"/>
    </location>
</feature>
<reference evidence="3" key="2">
    <citation type="submission" date="2022-10" db="EMBL/GenBank/DDBJ databases">
        <authorList>
            <consortium name="ENA_rothamsted_submissions"/>
            <consortium name="culmorum"/>
            <person name="King R."/>
        </authorList>
    </citation>
    <scope>NUCLEOTIDE SEQUENCE</scope>
</reference>
<feature type="compositionally biased region" description="Low complexity" evidence="1">
    <location>
        <begin position="38"/>
        <end position="50"/>
    </location>
</feature>
<dbReference type="PROSITE" id="PS51257">
    <property type="entry name" value="PROKAR_LIPOPROTEIN"/>
    <property type="match status" value="1"/>
</dbReference>
<gene>
    <name evidence="3" type="ORF">CHIRRI_LOCUS7566</name>
</gene>
<feature type="compositionally biased region" description="Low complexity" evidence="1">
    <location>
        <begin position="57"/>
        <end position="81"/>
    </location>
</feature>
<proteinExistence type="predicted"/>
<feature type="compositionally biased region" description="Low complexity" evidence="1">
    <location>
        <begin position="113"/>
        <end position="128"/>
    </location>
</feature>
<keyword evidence="2" id="KW-1133">Transmembrane helix</keyword>
<protein>
    <submittedName>
        <fullName evidence="3">Uncharacterized protein</fullName>
    </submittedName>
</protein>
<feature type="region of interest" description="Disordered" evidence="1">
    <location>
        <begin position="38"/>
        <end position="330"/>
    </location>
</feature>
<accession>A0A9P0NDC6</accession>
<dbReference type="OrthoDB" id="10057795at2759"/>
<sequence>MHHRNSFSLYFIFIFLCLNFLYLLMTLQSCLCSVISPQHQSSTTTSPPHTVSDAIPNKSSLFNHSFNSNNNNVNNINSRNSFESKSQSSAPKINHGKPNLAPKPPPQLSLPMNNNNNNNGNISNNSLNDGSRKSVARHQSMKSPRSPPITLASTTGPFNSDNHFGTIRNPSSHNKTQEALNLQITQKSVAQRPTIKPPPPPVPNRNIGTNLSTQSHAKSTTALNNTQSDTNLSAPPTRRMPNSGSSSNISNLERNVDVIDSTAAPPLPPHRISSAQKALQRSQQQLQLQQQQQVLNSQVPPEVPRRHSSMRTSIDNGANNNRFPSPNPNQKPVTRLVVDLEARYSLLFHSVSEFPAPKQFLNVNKSYPSKAVGPANGM</sequence>
<feature type="compositionally biased region" description="Polar residues" evidence="1">
    <location>
        <begin position="151"/>
        <end position="191"/>
    </location>
</feature>
<dbReference type="AlphaFoldDB" id="A0A9P0NDC6"/>
<evidence type="ECO:0000313" key="3">
    <source>
        <dbReference type="EMBL" id="CAH1720609.1"/>
    </source>
</evidence>